<name>A0ABD0L3Y9_9CAEN</name>
<keyword evidence="1" id="KW-0812">Transmembrane</keyword>
<reference evidence="2 3" key="1">
    <citation type="journal article" date="2023" name="Sci. Data">
        <title>Genome assembly of the Korean intertidal mud-creeper Batillaria attramentaria.</title>
        <authorList>
            <person name="Patra A.K."/>
            <person name="Ho P.T."/>
            <person name="Jun S."/>
            <person name="Lee S.J."/>
            <person name="Kim Y."/>
            <person name="Won Y.J."/>
        </authorList>
    </citation>
    <scope>NUCLEOTIDE SEQUENCE [LARGE SCALE GENOMIC DNA]</scope>
    <source>
        <strain evidence="2">Wonlab-2016</strain>
    </source>
</reference>
<proteinExistence type="predicted"/>
<gene>
    <name evidence="2" type="ORF">BaRGS_00014513</name>
</gene>
<dbReference type="EMBL" id="JACVVK020000085">
    <property type="protein sequence ID" value="KAK7494231.1"/>
    <property type="molecule type" value="Genomic_DNA"/>
</dbReference>
<evidence type="ECO:0000256" key="1">
    <source>
        <dbReference type="SAM" id="Phobius"/>
    </source>
</evidence>
<dbReference type="Proteomes" id="UP001519460">
    <property type="component" value="Unassembled WGS sequence"/>
</dbReference>
<organism evidence="2 3">
    <name type="scientific">Batillaria attramentaria</name>
    <dbReference type="NCBI Taxonomy" id="370345"/>
    <lineage>
        <taxon>Eukaryota</taxon>
        <taxon>Metazoa</taxon>
        <taxon>Spiralia</taxon>
        <taxon>Lophotrochozoa</taxon>
        <taxon>Mollusca</taxon>
        <taxon>Gastropoda</taxon>
        <taxon>Caenogastropoda</taxon>
        <taxon>Sorbeoconcha</taxon>
        <taxon>Cerithioidea</taxon>
        <taxon>Batillariidae</taxon>
        <taxon>Batillaria</taxon>
    </lineage>
</organism>
<feature type="transmembrane region" description="Helical" evidence="1">
    <location>
        <begin position="33"/>
        <end position="57"/>
    </location>
</feature>
<protein>
    <submittedName>
        <fullName evidence="2">Uncharacterized protein</fullName>
    </submittedName>
</protein>
<evidence type="ECO:0000313" key="2">
    <source>
        <dbReference type="EMBL" id="KAK7494231.1"/>
    </source>
</evidence>
<keyword evidence="1" id="KW-1133">Transmembrane helix</keyword>
<evidence type="ECO:0000313" key="3">
    <source>
        <dbReference type="Proteomes" id="UP001519460"/>
    </source>
</evidence>
<dbReference type="AlphaFoldDB" id="A0ABD0L3Y9"/>
<sequence length="69" mass="7513">LACCRISTVALSPRFFIGSTMYLLNAQELKMKLVLFLVVLLACCVTHTSAQFGGGGLMQLLQMLMMMPG</sequence>
<feature type="non-terminal residue" evidence="2">
    <location>
        <position position="1"/>
    </location>
</feature>
<feature type="non-terminal residue" evidence="2">
    <location>
        <position position="69"/>
    </location>
</feature>
<comment type="caution">
    <text evidence="2">The sequence shown here is derived from an EMBL/GenBank/DDBJ whole genome shotgun (WGS) entry which is preliminary data.</text>
</comment>
<keyword evidence="3" id="KW-1185">Reference proteome</keyword>
<keyword evidence="1" id="KW-0472">Membrane</keyword>
<accession>A0ABD0L3Y9</accession>